<reference evidence="1" key="2">
    <citation type="journal article" date="2015" name="Fish Shellfish Immunol.">
        <title>Early steps in the European eel (Anguilla anguilla)-Vibrio vulnificus interaction in the gills: Role of the RtxA13 toxin.</title>
        <authorList>
            <person name="Callol A."/>
            <person name="Pajuelo D."/>
            <person name="Ebbesson L."/>
            <person name="Teles M."/>
            <person name="MacKenzie S."/>
            <person name="Amaro C."/>
        </authorList>
    </citation>
    <scope>NUCLEOTIDE SEQUENCE</scope>
</reference>
<sequence>MGNVKRKHMELGNTISTKLAFEAANMNIFKWPLKLCIKLTSYHLTAII</sequence>
<reference evidence="1" key="1">
    <citation type="submission" date="2014-11" db="EMBL/GenBank/DDBJ databases">
        <authorList>
            <person name="Amaro Gonzalez C."/>
        </authorList>
    </citation>
    <scope>NUCLEOTIDE SEQUENCE</scope>
</reference>
<organism evidence="1">
    <name type="scientific">Anguilla anguilla</name>
    <name type="common">European freshwater eel</name>
    <name type="synonym">Muraena anguilla</name>
    <dbReference type="NCBI Taxonomy" id="7936"/>
    <lineage>
        <taxon>Eukaryota</taxon>
        <taxon>Metazoa</taxon>
        <taxon>Chordata</taxon>
        <taxon>Craniata</taxon>
        <taxon>Vertebrata</taxon>
        <taxon>Euteleostomi</taxon>
        <taxon>Actinopterygii</taxon>
        <taxon>Neopterygii</taxon>
        <taxon>Teleostei</taxon>
        <taxon>Anguilliformes</taxon>
        <taxon>Anguillidae</taxon>
        <taxon>Anguilla</taxon>
    </lineage>
</organism>
<dbReference type="EMBL" id="GBXM01019974">
    <property type="protein sequence ID" value="JAH88603.1"/>
    <property type="molecule type" value="Transcribed_RNA"/>
</dbReference>
<proteinExistence type="predicted"/>
<name>A0A0E9WGJ4_ANGAN</name>
<protein>
    <submittedName>
        <fullName evidence="1">Uncharacterized protein</fullName>
    </submittedName>
</protein>
<accession>A0A0E9WGJ4</accession>
<evidence type="ECO:0000313" key="1">
    <source>
        <dbReference type="EMBL" id="JAH88603.1"/>
    </source>
</evidence>
<dbReference type="AlphaFoldDB" id="A0A0E9WGJ4"/>